<organism evidence="2 3">
    <name type="scientific">Bacteroides pyogenes F0041</name>
    <dbReference type="NCBI Taxonomy" id="1321819"/>
    <lineage>
        <taxon>Bacteria</taxon>
        <taxon>Pseudomonadati</taxon>
        <taxon>Bacteroidota</taxon>
        <taxon>Bacteroidia</taxon>
        <taxon>Bacteroidales</taxon>
        <taxon>Bacteroidaceae</taxon>
        <taxon>Bacteroides</taxon>
    </lineage>
</organism>
<dbReference type="AlphaFoldDB" id="U2DJ75"/>
<reference evidence="2 3" key="1">
    <citation type="submission" date="2013-08" db="EMBL/GenBank/DDBJ databases">
        <authorList>
            <person name="Weinstock G."/>
            <person name="Sodergren E."/>
            <person name="Wylie T."/>
            <person name="Fulton L."/>
            <person name="Fulton R."/>
            <person name="Fronick C."/>
            <person name="O'Laughlin M."/>
            <person name="Godfrey J."/>
            <person name="Miner T."/>
            <person name="Herter B."/>
            <person name="Appelbaum E."/>
            <person name="Cordes M."/>
            <person name="Lek S."/>
            <person name="Wollam A."/>
            <person name="Pepin K.H."/>
            <person name="Palsikar V.B."/>
            <person name="Mitreva M."/>
            <person name="Wilson R.K."/>
        </authorList>
    </citation>
    <scope>NUCLEOTIDE SEQUENCE [LARGE SCALE GENOMIC DNA]</scope>
    <source>
        <strain evidence="2 3">F0041</strain>
    </source>
</reference>
<dbReference type="Proteomes" id="UP000016496">
    <property type="component" value="Unassembled WGS sequence"/>
</dbReference>
<keyword evidence="1" id="KW-0472">Membrane</keyword>
<proteinExistence type="predicted"/>
<sequence length="82" mass="9563">MEKQRFYLQQTEPLFEMNRTSIRNGQRLCFCAHRFSFLLKSAVFLILTGFILRQTAFWSCYSLALSPIRTLLSARLGGFSSF</sequence>
<evidence type="ECO:0000256" key="1">
    <source>
        <dbReference type="SAM" id="Phobius"/>
    </source>
</evidence>
<dbReference type="EMBL" id="AWSV01000159">
    <property type="protein sequence ID" value="ERI81557.1"/>
    <property type="molecule type" value="Genomic_DNA"/>
</dbReference>
<accession>U2DJ75</accession>
<keyword evidence="1" id="KW-0812">Transmembrane</keyword>
<protein>
    <submittedName>
        <fullName evidence="2">Uncharacterized protein</fullName>
    </submittedName>
</protein>
<gene>
    <name evidence="2" type="ORF">HMPREF1981_03102</name>
</gene>
<comment type="caution">
    <text evidence="2">The sequence shown here is derived from an EMBL/GenBank/DDBJ whole genome shotgun (WGS) entry which is preliminary data.</text>
</comment>
<evidence type="ECO:0000313" key="2">
    <source>
        <dbReference type="EMBL" id="ERI81557.1"/>
    </source>
</evidence>
<feature type="transmembrane region" description="Helical" evidence="1">
    <location>
        <begin position="42"/>
        <end position="64"/>
    </location>
</feature>
<keyword evidence="1" id="KW-1133">Transmembrane helix</keyword>
<name>U2DJ75_9BACE</name>
<evidence type="ECO:0000313" key="3">
    <source>
        <dbReference type="Proteomes" id="UP000016496"/>
    </source>
</evidence>
<dbReference type="HOGENOM" id="CLU_2551304_0_0_10"/>